<dbReference type="SUPFAM" id="SSF161098">
    <property type="entry name" value="MetI-like"/>
    <property type="match status" value="1"/>
</dbReference>
<evidence type="ECO:0000256" key="5">
    <source>
        <dbReference type="ARBA" id="ARBA00022989"/>
    </source>
</evidence>
<dbReference type="GO" id="GO:0005886">
    <property type="term" value="C:plasma membrane"/>
    <property type="evidence" value="ECO:0007669"/>
    <property type="project" value="UniProtKB-SubCell"/>
</dbReference>
<dbReference type="Pfam" id="PF12911">
    <property type="entry name" value="OppC_N"/>
    <property type="match status" value="1"/>
</dbReference>
<dbReference type="EMBL" id="MJMN01000004">
    <property type="protein sequence ID" value="OMG91325.1"/>
    <property type="molecule type" value="Genomic_DNA"/>
</dbReference>
<keyword evidence="5 7" id="KW-1133">Transmembrane helix</keyword>
<dbReference type="Proteomes" id="UP000187251">
    <property type="component" value="Unassembled WGS sequence"/>
</dbReference>
<dbReference type="Gene3D" id="1.10.3720.10">
    <property type="entry name" value="MetI-like"/>
    <property type="match status" value="1"/>
</dbReference>
<feature type="transmembrane region" description="Helical" evidence="7">
    <location>
        <begin position="219"/>
        <end position="244"/>
    </location>
</feature>
<dbReference type="AlphaFoldDB" id="A0A1R1JY64"/>
<reference evidence="9 10" key="1">
    <citation type="submission" date="2016-09" db="EMBL/GenBank/DDBJ databases">
        <title>Phylogenomics of Achromobacter.</title>
        <authorList>
            <person name="Jeukens J."/>
            <person name="Freschi L."/>
            <person name="Vincent A.T."/>
            <person name="Emond-Rheault J.-G."/>
            <person name="Kukavica-Ibrulj I."/>
            <person name="Charette S.J."/>
            <person name="Levesque R.C."/>
        </authorList>
    </citation>
    <scope>NUCLEOTIDE SEQUENCE [LARGE SCALE GENOMIC DNA]</scope>
    <source>
        <strain evidence="9 10">AUS488</strain>
    </source>
</reference>
<feature type="transmembrane region" description="Helical" evidence="7">
    <location>
        <begin position="265"/>
        <end position="287"/>
    </location>
</feature>
<gene>
    <name evidence="9" type="ORF">BIZ92_20035</name>
</gene>
<comment type="similarity">
    <text evidence="7">Belongs to the binding-protein-dependent transport system permease family.</text>
</comment>
<dbReference type="RefSeq" id="WP_076409826.1">
    <property type="nucleotide sequence ID" value="NZ_AP028040.1"/>
</dbReference>
<evidence type="ECO:0000313" key="9">
    <source>
        <dbReference type="EMBL" id="OMG91325.1"/>
    </source>
</evidence>
<feature type="domain" description="ABC transmembrane type-1" evidence="8">
    <location>
        <begin position="100"/>
        <end position="288"/>
    </location>
</feature>
<dbReference type="Pfam" id="PF00528">
    <property type="entry name" value="BPD_transp_1"/>
    <property type="match status" value="1"/>
</dbReference>
<dbReference type="CDD" id="cd06261">
    <property type="entry name" value="TM_PBP2"/>
    <property type="match status" value="1"/>
</dbReference>
<dbReference type="InterPro" id="IPR035906">
    <property type="entry name" value="MetI-like_sf"/>
</dbReference>
<feature type="transmembrane region" description="Helical" evidence="7">
    <location>
        <begin position="104"/>
        <end position="126"/>
    </location>
</feature>
<keyword evidence="2 7" id="KW-0813">Transport</keyword>
<evidence type="ECO:0000259" key="8">
    <source>
        <dbReference type="PROSITE" id="PS50928"/>
    </source>
</evidence>
<keyword evidence="6 7" id="KW-0472">Membrane</keyword>
<comment type="caution">
    <text evidence="9">The sequence shown here is derived from an EMBL/GenBank/DDBJ whole genome shotgun (WGS) entry which is preliminary data.</text>
</comment>
<dbReference type="InterPro" id="IPR025966">
    <property type="entry name" value="OppC_N"/>
</dbReference>
<dbReference type="InterPro" id="IPR000515">
    <property type="entry name" value="MetI-like"/>
</dbReference>
<evidence type="ECO:0000256" key="3">
    <source>
        <dbReference type="ARBA" id="ARBA00022475"/>
    </source>
</evidence>
<evidence type="ECO:0000256" key="7">
    <source>
        <dbReference type="RuleBase" id="RU363032"/>
    </source>
</evidence>
<dbReference type="PANTHER" id="PTHR43386">
    <property type="entry name" value="OLIGOPEPTIDE TRANSPORT SYSTEM PERMEASE PROTEIN APPC"/>
    <property type="match status" value="1"/>
</dbReference>
<comment type="subcellular location">
    <subcellularLocation>
        <location evidence="1 7">Cell membrane</location>
        <topology evidence="1 7">Multi-pass membrane protein</topology>
    </subcellularLocation>
</comment>
<protein>
    <submittedName>
        <fullName evidence="9">Glutathione ABC transporter permease GsiD</fullName>
    </submittedName>
</protein>
<dbReference type="InterPro" id="IPR050366">
    <property type="entry name" value="BP-dependent_transpt_permease"/>
</dbReference>
<name>A0A1R1JY64_ALCXX</name>
<organism evidence="9 10">
    <name type="scientific">Alcaligenes xylosoxydans xylosoxydans</name>
    <name type="common">Achromobacter xylosoxidans</name>
    <dbReference type="NCBI Taxonomy" id="85698"/>
    <lineage>
        <taxon>Bacteria</taxon>
        <taxon>Pseudomonadati</taxon>
        <taxon>Pseudomonadota</taxon>
        <taxon>Betaproteobacteria</taxon>
        <taxon>Burkholderiales</taxon>
        <taxon>Alcaligenaceae</taxon>
        <taxon>Achromobacter</taxon>
    </lineage>
</organism>
<dbReference type="PANTHER" id="PTHR43386:SF25">
    <property type="entry name" value="PEPTIDE ABC TRANSPORTER PERMEASE PROTEIN"/>
    <property type="match status" value="1"/>
</dbReference>
<feature type="transmembrane region" description="Helical" evidence="7">
    <location>
        <begin position="193"/>
        <end position="213"/>
    </location>
</feature>
<evidence type="ECO:0000256" key="4">
    <source>
        <dbReference type="ARBA" id="ARBA00022692"/>
    </source>
</evidence>
<keyword evidence="4 7" id="KW-0812">Transmembrane</keyword>
<dbReference type="GO" id="GO:0055085">
    <property type="term" value="P:transmembrane transport"/>
    <property type="evidence" value="ECO:0007669"/>
    <property type="project" value="InterPro"/>
</dbReference>
<accession>A0A1R1JY64</accession>
<evidence type="ECO:0000256" key="1">
    <source>
        <dbReference type="ARBA" id="ARBA00004651"/>
    </source>
</evidence>
<evidence type="ECO:0000256" key="2">
    <source>
        <dbReference type="ARBA" id="ARBA00022448"/>
    </source>
</evidence>
<proteinExistence type="inferred from homology"/>
<evidence type="ECO:0000313" key="10">
    <source>
        <dbReference type="Proteomes" id="UP000187251"/>
    </source>
</evidence>
<dbReference type="PROSITE" id="PS50928">
    <property type="entry name" value="ABC_TM1"/>
    <property type="match status" value="1"/>
</dbReference>
<feature type="transmembrane region" description="Helical" evidence="7">
    <location>
        <begin position="33"/>
        <end position="55"/>
    </location>
</feature>
<feature type="transmembrane region" description="Helical" evidence="7">
    <location>
        <begin position="138"/>
        <end position="158"/>
    </location>
</feature>
<sequence>MSAGTTSSLGGLAPQAMATPQARIASRLRRDPILLLSLLAVIAIVLVALFAPWLAPHDPYSTNMAIARKVPGWTSADGVSYLLGTDVQGRDILSRVIYGIRATLMLSVLAVIGGSGLGALLGILAAYYRPLEGIIMRVVDVLLSFPAILFGLSLSALMGPGTTSMVLALGISAIPGMARIARGSAMVVMKQEYMEAGHAMGFGNFYLITRYLLPNCSSMLMIYATLQLGHTILLGSVLSFLGLGPQPPFAELGSMAADGRKFLQIFPHISTIPTMTIFFIVLAFNLLGDSLRDALDPKLRF</sequence>
<keyword evidence="3" id="KW-1003">Cell membrane</keyword>
<evidence type="ECO:0000256" key="6">
    <source>
        <dbReference type="ARBA" id="ARBA00023136"/>
    </source>
</evidence>